<reference evidence="1 3" key="1">
    <citation type="journal article" date="2017" name="Nature">
        <title>The sunflower genome provides insights into oil metabolism, flowering and Asterid evolution.</title>
        <authorList>
            <person name="Badouin H."/>
            <person name="Gouzy J."/>
            <person name="Grassa C.J."/>
            <person name="Murat F."/>
            <person name="Staton S.E."/>
            <person name="Cottret L."/>
            <person name="Lelandais-Briere C."/>
            <person name="Owens G.L."/>
            <person name="Carrere S."/>
            <person name="Mayjonade B."/>
            <person name="Legrand L."/>
            <person name="Gill N."/>
            <person name="Kane N.C."/>
            <person name="Bowers J.E."/>
            <person name="Hubner S."/>
            <person name="Bellec A."/>
            <person name="Berard A."/>
            <person name="Berges H."/>
            <person name="Blanchet N."/>
            <person name="Boniface M.C."/>
            <person name="Brunel D."/>
            <person name="Catrice O."/>
            <person name="Chaidir N."/>
            <person name="Claudel C."/>
            <person name="Donnadieu C."/>
            <person name="Faraut T."/>
            <person name="Fievet G."/>
            <person name="Helmstetter N."/>
            <person name="King M."/>
            <person name="Knapp S.J."/>
            <person name="Lai Z."/>
            <person name="Le Paslier M.C."/>
            <person name="Lippi Y."/>
            <person name="Lorenzon L."/>
            <person name="Mandel J.R."/>
            <person name="Marage G."/>
            <person name="Marchand G."/>
            <person name="Marquand E."/>
            <person name="Bret-Mestries E."/>
            <person name="Morien E."/>
            <person name="Nambeesan S."/>
            <person name="Nguyen T."/>
            <person name="Pegot-Espagnet P."/>
            <person name="Pouilly N."/>
            <person name="Raftis F."/>
            <person name="Sallet E."/>
            <person name="Schiex T."/>
            <person name="Thomas J."/>
            <person name="Vandecasteele C."/>
            <person name="Vares D."/>
            <person name="Vear F."/>
            <person name="Vautrin S."/>
            <person name="Crespi M."/>
            <person name="Mangin B."/>
            <person name="Burke J.M."/>
            <person name="Salse J."/>
            <person name="Munos S."/>
            <person name="Vincourt P."/>
            <person name="Rieseberg L.H."/>
            <person name="Langlade N.B."/>
        </authorList>
    </citation>
    <scope>NUCLEOTIDE SEQUENCE [LARGE SCALE GENOMIC DNA]</scope>
    <source>
        <strain evidence="3">cv. SF193</strain>
        <tissue evidence="1">Leaves</tissue>
    </source>
</reference>
<protein>
    <recommendedName>
        <fullName evidence="4">Reverse transcriptase zinc-binding domain-containing protein</fullName>
    </recommendedName>
</protein>
<dbReference type="AlphaFoldDB" id="A0A251VFH7"/>
<evidence type="ECO:0008006" key="4">
    <source>
        <dbReference type="Google" id="ProtNLM"/>
    </source>
</evidence>
<evidence type="ECO:0000313" key="3">
    <source>
        <dbReference type="Proteomes" id="UP000215914"/>
    </source>
</evidence>
<dbReference type="EMBL" id="CM007891">
    <property type="protein sequence ID" value="OTG34387.1"/>
    <property type="molecule type" value="Genomic_DNA"/>
</dbReference>
<gene>
    <name evidence="2" type="ORF">HannXRQ_Chr02g0045251</name>
    <name evidence="1" type="ORF">HanXRQr2_Chr02g0062871</name>
</gene>
<proteinExistence type="predicted"/>
<keyword evidence="3" id="KW-1185">Reference proteome</keyword>
<organism evidence="2 3">
    <name type="scientific">Helianthus annuus</name>
    <name type="common">Common sunflower</name>
    <dbReference type="NCBI Taxonomy" id="4232"/>
    <lineage>
        <taxon>Eukaryota</taxon>
        <taxon>Viridiplantae</taxon>
        <taxon>Streptophyta</taxon>
        <taxon>Embryophyta</taxon>
        <taxon>Tracheophyta</taxon>
        <taxon>Spermatophyta</taxon>
        <taxon>Magnoliopsida</taxon>
        <taxon>eudicotyledons</taxon>
        <taxon>Gunneridae</taxon>
        <taxon>Pentapetalae</taxon>
        <taxon>asterids</taxon>
        <taxon>campanulids</taxon>
        <taxon>Asterales</taxon>
        <taxon>Asteraceae</taxon>
        <taxon>Asteroideae</taxon>
        <taxon>Heliantheae alliance</taxon>
        <taxon>Heliantheae</taxon>
        <taxon>Helianthus</taxon>
    </lineage>
</organism>
<reference evidence="1" key="3">
    <citation type="submission" date="2020-06" db="EMBL/GenBank/DDBJ databases">
        <title>Helianthus annuus Genome sequencing and assembly Release 2.</title>
        <authorList>
            <person name="Gouzy J."/>
            <person name="Langlade N."/>
            <person name="Munos S."/>
        </authorList>
    </citation>
    <scope>NUCLEOTIDE SEQUENCE</scope>
    <source>
        <tissue evidence="1">Leaves</tissue>
    </source>
</reference>
<evidence type="ECO:0000313" key="1">
    <source>
        <dbReference type="EMBL" id="KAF5818252.1"/>
    </source>
</evidence>
<evidence type="ECO:0000313" key="2">
    <source>
        <dbReference type="EMBL" id="OTG34387.1"/>
    </source>
</evidence>
<dbReference type="InParanoid" id="A0A251VFH7"/>
<name>A0A251VFH7_HELAN</name>
<dbReference type="EMBL" id="MNCJ02000317">
    <property type="protein sequence ID" value="KAF5818252.1"/>
    <property type="molecule type" value="Genomic_DNA"/>
</dbReference>
<sequence length="92" mass="10963">MLRLLPKSTQLMQQARVPVQGCNSSVQRSILYSMVWFLWKARNNYIFRNQRSSIEWLIEDCYAQLVAWISNTSKHTSICWRKWCRSPVSCFS</sequence>
<dbReference type="Gramene" id="mRNA:HanXRQr2_Chr02g0062871">
    <property type="protein sequence ID" value="mRNA:HanXRQr2_Chr02g0062871"/>
    <property type="gene ID" value="HanXRQr2_Chr02g0062871"/>
</dbReference>
<dbReference type="Proteomes" id="UP000215914">
    <property type="component" value="Chromosome 2"/>
</dbReference>
<reference evidence="2" key="2">
    <citation type="submission" date="2017-02" db="EMBL/GenBank/DDBJ databases">
        <title>Sunflower complete genome.</title>
        <authorList>
            <person name="Langlade N."/>
            <person name="Munos S."/>
        </authorList>
    </citation>
    <scope>NUCLEOTIDE SEQUENCE [LARGE SCALE GENOMIC DNA]</scope>
    <source>
        <tissue evidence="2">Leaves</tissue>
    </source>
</reference>
<accession>A0A251VFH7</accession>